<evidence type="ECO:0000256" key="1">
    <source>
        <dbReference type="SAM" id="Coils"/>
    </source>
</evidence>
<proteinExistence type="predicted"/>
<feature type="coiled-coil region" evidence="1">
    <location>
        <begin position="76"/>
        <end position="117"/>
    </location>
</feature>
<dbReference type="EMBL" id="NRPP01000010">
    <property type="protein sequence ID" value="TFJ27507.1"/>
    <property type="molecule type" value="Genomic_DNA"/>
</dbReference>
<sequence length="135" mass="15820">MIETLCDISFEQQTFQVGNSSYSKFYLFSESDIEKFKKVAILHNKGHPLKEAILQSFSMKDFKKKTTIVQTSSLFLENLIKNTKLANEQIIDLSNQLIQLEKKLNFIAKQNYQLEKRVVIVEKSKMDKPFHKKRS</sequence>
<dbReference type="RefSeq" id="WP_135026008.1">
    <property type="nucleotide sequence ID" value="NZ_JBFUWL010000002.1"/>
</dbReference>
<comment type="caution">
    <text evidence="2">The sequence shown here is derived from an EMBL/GenBank/DDBJ whole genome shotgun (WGS) entry which is preliminary data.</text>
</comment>
<dbReference type="Gene3D" id="1.10.1660.10">
    <property type="match status" value="1"/>
</dbReference>
<reference evidence="2 3" key="1">
    <citation type="journal article" date="2018" name="Int. J. Food Microbiol.">
        <title>Growth of Carnobacterium spp. isolated from chilled vacuum-packaged meat under relevant acidic conditions.</title>
        <authorList>
            <person name="Zhang P."/>
            <person name="Badoni M."/>
            <person name="Ganzle M."/>
            <person name="Yang X."/>
        </authorList>
    </citation>
    <scope>NUCLEOTIDE SEQUENCE [LARGE SCALE GENOMIC DNA]</scope>
    <source>
        <strain evidence="2 3">B2</strain>
    </source>
</reference>
<protein>
    <submittedName>
        <fullName evidence="2">Uncharacterized protein</fullName>
    </submittedName>
</protein>
<organism evidence="2 3">
    <name type="scientific">Carnobacterium divergens</name>
    <name type="common">Lactobacillus divergens</name>
    <dbReference type="NCBI Taxonomy" id="2748"/>
    <lineage>
        <taxon>Bacteria</taxon>
        <taxon>Bacillati</taxon>
        <taxon>Bacillota</taxon>
        <taxon>Bacilli</taxon>
        <taxon>Lactobacillales</taxon>
        <taxon>Carnobacteriaceae</taxon>
        <taxon>Carnobacterium</taxon>
    </lineage>
</organism>
<evidence type="ECO:0000313" key="2">
    <source>
        <dbReference type="EMBL" id="TFJ27507.1"/>
    </source>
</evidence>
<dbReference type="AlphaFoldDB" id="A0A7Z8CZ46"/>
<gene>
    <name evidence="2" type="ORF">CKN69_06580</name>
</gene>
<accession>A0A7Z8CZ46</accession>
<evidence type="ECO:0000313" key="3">
    <source>
        <dbReference type="Proteomes" id="UP000297938"/>
    </source>
</evidence>
<name>A0A7Z8CZ46_CARDV</name>
<keyword evidence="1" id="KW-0175">Coiled coil</keyword>
<dbReference type="Proteomes" id="UP000297938">
    <property type="component" value="Unassembled WGS sequence"/>
</dbReference>